<dbReference type="EMBL" id="AZFJ01000036">
    <property type="protein sequence ID" value="KRL86991.1"/>
    <property type="molecule type" value="Genomic_DNA"/>
</dbReference>
<reference evidence="1 2" key="1">
    <citation type="journal article" date="2015" name="Genome Announc.">
        <title>Expanding the biotechnology potential of lactobacilli through comparative genomics of 213 strains and associated genera.</title>
        <authorList>
            <person name="Sun Z."/>
            <person name="Harris H.M."/>
            <person name="McCann A."/>
            <person name="Guo C."/>
            <person name="Argimon S."/>
            <person name="Zhang W."/>
            <person name="Yang X."/>
            <person name="Jeffery I.B."/>
            <person name="Cooney J.C."/>
            <person name="Kagawa T.F."/>
            <person name="Liu W."/>
            <person name="Song Y."/>
            <person name="Salvetti E."/>
            <person name="Wrobel A."/>
            <person name="Rasinkangas P."/>
            <person name="Parkhill J."/>
            <person name="Rea M.C."/>
            <person name="O'Sullivan O."/>
            <person name="Ritari J."/>
            <person name="Douillard F.P."/>
            <person name="Paul Ross R."/>
            <person name="Yang R."/>
            <person name="Briner A.E."/>
            <person name="Felis G.E."/>
            <person name="de Vos W.M."/>
            <person name="Barrangou R."/>
            <person name="Klaenhammer T.R."/>
            <person name="Caufield P.W."/>
            <person name="Cui Y."/>
            <person name="Zhang H."/>
            <person name="O'Toole P.W."/>
        </authorList>
    </citation>
    <scope>NUCLEOTIDE SEQUENCE [LARGE SCALE GENOMIC DNA]</scope>
    <source>
        <strain evidence="1 2">DSM 15945</strain>
    </source>
</reference>
<dbReference type="Gene3D" id="3.40.50.1820">
    <property type="entry name" value="alpha/beta hydrolase"/>
    <property type="match status" value="1"/>
</dbReference>
<dbReference type="PATRIC" id="fig|1423783.4.peg.201"/>
<organism evidence="1 2">
    <name type="scientific">Lacticaseibacillus pantheris DSM 15945 = JCM 12539 = NBRC 106106</name>
    <dbReference type="NCBI Taxonomy" id="1423783"/>
    <lineage>
        <taxon>Bacteria</taxon>
        <taxon>Bacillati</taxon>
        <taxon>Bacillota</taxon>
        <taxon>Bacilli</taxon>
        <taxon>Lactobacillales</taxon>
        <taxon>Lactobacillaceae</taxon>
        <taxon>Lacticaseibacillus</taxon>
    </lineage>
</organism>
<accession>A0A0R1U0P9</accession>
<dbReference type="AlphaFoldDB" id="A0A0R1U0P9"/>
<comment type="caution">
    <text evidence="1">The sequence shown here is derived from an EMBL/GenBank/DDBJ whole genome shotgun (WGS) entry which is preliminary data.</text>
</comment>
<dbReference type="SUPFAM" id="SSF53474">
    <property type="entry name" value="alpha/beta-Hydrolases"/>
    <property type="match status" value="1"/>
</dbReference>
<gene>
    <name evidence="1" type="ORF">FC50_GL000192</name>
</gene>
<sequence length="356" mass="40201">MATMLDYLAQPRTEAPNVMPLNPVEATALAQLAYLNLDDFAQRDIPNLGVLAAMPALDNLVTGTWNEDGNRQLVRLLGRSPRFARTQILDYLNRRDLELQQQFSVMTLRLAPELYYVAFRGTRASFVDWKEDFNMTYMDATPSQVDAARYVRHQLERYPGRFYIGGHSKGGNLAAYAYIHNSRQAQQRIISVYNLDGPGLGAPLPTGAGAVVHKLVPENSVIGMIMERTRDFSVVRSKAKGPRQHDPFTWQVDGDDFAYLPTTSALSQRAQRTINLWVDTLDDETKAAALNAAYGIIQRTEASTLTELRSQLPRNTKLIVEALRQTDPETYGEWREVMQQLVRALEKTRNRAEPRG</sequence>
<dbReference type="InterPro" id="IPR024499">
    <property type="entry name" value="Mbeg1-like"/>
</dbReference>
<keyword evidence="2" id="KW-1185">Reference proteome</keyword>
<dbReference type="OrthoDB" id="9769481at2"/>
<name>A0A0R1U0P9_9LACO</name>
<dbReference type="Proteomes" id="UP000051922">
    <property type="component" value="Unassembled WGS sequence"/>
</dbReference>
<evidence type="ECO:0008006" key="3">
    <source>
        <dbReference type="Google" id="ProtNLM"/>
    </source>
</evidence>
<evidence type="ECO:0000313" key="2">
    <source>
        <dbReference type="Proteomes" id="UP000051922"/>
    </source>
</evidence>
<dbReference type="RefSeq" id="WP_054651543.1">
    <property type="nucleotide sequence ID" value="NZ_BBAI01000047.1"/>
</dbReference>
<dbReference type="Pfam" id="PF11187">
    <property type="entry name" value="Mbeg1-like"/>
    <property type="match status" value="1"/>
</dbReference>
<proteinExistence type="predicted"/>
<evidence type="ECO:0000313" key="1">
    <source>
        <dbReference type="EMBL" id="KRL86991.1"/>
    </source>
</evidence>
<protein>
    <recommendedName>
        <fullName evidence="3">DUF2974 domain-containing protein</fullName>
    </recommendedName>
</protein>
<dbReference type="STRING" id="1423783.FC50_GL000192"/>
<dbReference type="InterPro" id="IPR029058">
    <property type="entry name" value="AB_hydrolase_fold"/>
</dbReference>